<evidence type="ECO:0000313" key="2">
    <source>
        <dbReference type="Proteomes" id="UP000261360"/>
    </source>
</evidence>
<dbReference type="PANTHER" id="PTHR45913">
    <property type="entry name" value="EPM2A-INTERACTING PROTEIN 1"/>
    <property type="match status" value="1"/>
</dbReference>
<evidence type="ECO:0008006" key="3">
    <source>
        <dbReference type="Google" id="ProtNLM"/>
    </source>
</evidence>
<accession>A0A3B4YCD7</accession>
<name>A0A3B4YCD7_SERLL</name>
<reference evidence="1" key="2">
    <citation type="submission" date="2025-09" db="UniProtKB">
        <authorList>
            <consortium name="Ensembl"/>
        </authorList>
    </citation>
    <scope>IDENTIFICATION</scope>
</reference>
<dbReference type="InterPro" id="IPR012337">
    <property type="entry name" value="RNaseH-like_sf"/>
</dbReference>
<dbReference type="STRING" id="1841481.ENSSLDP00000020729"/>
<organism evidence="1 2">
    <name type="scientific">Seriola lalandi dorsalis</name>
    <dbReference type="NCBI Taxonomy" id="1841481"/>
    <lineage>
        <taxon>Eukaryota</taxon>
        <taxon>Metazoa</taxon>
        <taxon>Chordata</taxon>
        <taxon>Craniata</taxon>
        <taxon>Vertebrata</taxon>
        <taxon>Euteleostomi</taxon>
        <taxon>Actinopterygii</taxon>
        <taxon>Neopterygii</taxon>
        <taxon>Teleostei</taxon>
        <taxon>Neoteleostei</taxon>
        <taxon>Acanthomorphata</taxon>
        <taxon>Carangaria</taxon>
        <taxon>Carangiformes</taxon>
        <taxon>Carangidae</taxon>
        <taxon>Seriola</taxon>
    </lineage>
</organism>
<dbReference type="Ensembl" id="ENSSLDT00000021422.1">
    <property type="protein sequence ID" value="ENSSLDP00000020729.1"/>
    <property type="gene ID" value="ENSSLDG00000016187.1"/>
</dbReference>
<dbReference type="Proteomes" id="UP000261360">
    <property type="component" value="Unplaced"/>
</dbReference>
<evidence type="ECO:0000313" key="1">
    <source>
        <dbReference type="Ensembl" id="ENSSLDP00000020729.1"/>
    </source>
</evidence>
<dbReference type="SUPFAM" id="SSF53098">
    <property type="entry name" value="Ribonuclease H-like"/>
    <property type="match status" value="1"/>
</dbReference>
<dbReference type="AlphaFoldDB" id="A0A3B4YCD7"/>
<sequence>TKCVRKYNPDFIQYGFVNGGSEEEPRARCVECGLTLSNEALKPSKLQRHLETKQPTKENGCTDLPRTEELVLPAAVDMCREMIGEATAKKLLTIPLSNDTVSHRIADMASEIQQQLLERIKSSTFFSLQMDEYMDVTNAALLLVFVRYRWDSSLHEDILFCGELPTPAMNGLDWQNCVGVCNDDAASMTGRHHGVIRQILECAPEAKWTHCFLHRESLAAKKMSPEFHEVMTICVKTINFIKNNAVNSRCFAKLCEDIEADHVQLLYHSEVRWRSRGLVLKKNLLLHITMPTQKTATYFLLQTKFKLSRGNFFCGQRGPRKRRWTCFHFLTQSLSTSHSWQRNLMSTFLRIPERDTWILDPFSVDPTGNDVALPSHLESQLLEVSTDSTLKLQWGKLDQGSFWIAVSKEYPCLALRAVKLLLPFTTTYLCESGFSIVATTKTKARNRLRTTLKATLRVSLSPIPPRLDLIVSQRQAQVSH</sequence>
<keyword evidence="2" id="KW-1185">Reference proteome</keyword>
<dbReference type="GeneTree" id="ENSGT00940000160807"/>
<protein>
    <recommendedName>
        <fullName evidence="3">HAT C-terminal dimerisation domain-containing protein</fullName>
    </recommendedName>
</protein>
<dbReference type="PANTHER" id="PTHR45913:SF19">
    <property type="entry name" value="LOW QUALITY PROTEIN: ZINC FINGER BED DOMAIN-CONTAINING PROTEIN 5-LIKE"/>
    <property type="match status" value="1"/>
</dbReference>
<reference evidence="1" key="1">
    <citation type="submission" date="2025-08" db="UniProtKB">
        <authorList>
            <consortium name="Ensembl"/>
        </authorList>
    </citation>
    <scope>IDENTIFICATION</scope>
</reference>
<proteinExistence type="predicted"/>